<evidence type="ECO:0000313" key="4">
    <source>
        <dbReference type="Proteomes" id="UP001158067"/>
    </source>
</evidence>
<feature type="region of interest" description="Disordered" evidence="1">
    <location>
        <begin position="1"/>
        <end position="20"/>
    </location>
</feature>
<gene>
    <name evidence="3" type="ORF">SAMN06265222_105212</name>
</gene>
<keyword evidence="4" id="KW-1185">Reference proteome</keyword>
<reference evidence="3 4" key="1">
    <citation type="submission" date="2017-05" db="EMBL/GenBank/DDBJ databases">
        <authorList>
            <person name="Varghese N."/>
            <person name="Submissions S."/>
        </authorList>
    </citation>
    <scope>NUCLEOTIDE SEQUENCE [LARGE SCALE GENOMIC DNA]</scope>
    <source>
        <strain evidence="3 4">DSM 25457</strain>
    </source>
</reference>
<evidence type="ECO:0008006" key="5">
    <source>
        <dbReference type="Google" id="ProtNLM"/>
    </source>
</evidence>
<keyword evidence="2" id="KW-0472">Membrane</keyword>
<comment type="caution">
    <text evidence="3">The sequence shown here is derived from an EMBL/GenBank/DDBJ whole genome shotgun (WGS) entry which is preliminary data.</text>
</comment>
<evidence type="ECO:0000313" key="3">
    <source>
        <dbReference type="EMBL" id="SMP56795.1"/>
    </source>
</evidence>
<dbReference type="Proteomes" id="UP001158067">
    <property type="component" value="Unassembled WGS sequence"/>
</dbReference>
<feature type="transmembrane region" description="Helical" evidence="2">
    <location>
        <begin position="319"/>
        <end position="337"/>
    </location>
</feature>
<name>A0ABY1Q3K7_9BACT</name>
<accession>A0ABY1Q3K7</accession>
<proteinExistence type="predicted"/>
<dbReference type="RefSeq" id="WP_283432674.1">
    <property type="nucleotide sequence ID" value="NZ_FXUG01000005.1"/>
</dbReference>
<dbReference type="EMBL" id="FXUG01000005">
    <property type="protein sequence ID" value="SMP56795.1"/>
    <property type="molecule type" value="Genomic_DNA"/>
</dbReference>
<keyword evidence="2" id="KW-0812">Transmembrane</keyword>
<protein>
    <recommendedName>
        <fullName evidence="5">DUF155 domain-containing protein</fullName>
    </recommendedName>
</protein>
<evidence type="ECO:0000256" key="2">
    <source>
        <dbReference type="SAM" id="Phobius"/>
    </source>
</evidence>
<feature type="compositionally biased region" description="Polar residues" evidence="1">
    <location>
        <begin position="1"/>
        <end position="18"/>
    </location>
</feature>
<evidence type="ECO:0000256" key="1">
    <source>
        <dbReference type="SAM" id="MobiDB-lite"/>
    </source>
</evidence>
<sequence length="345" mass="37904">MIQEPHSNGDSALGSATATPFAPVPEQGLVRQIAFVPLDQGDEHSVLRFPAAVGRQAIVVPPGASNATDAAKAGKSHVDLTVLTIASGGHDQVIDRISDGAYPGNQHSGGGNGGYAVNGGDGGGVPMQAGQTDGATRQRETLKQMREWVEAELPPGSTPSLAMTFQGTQIFWAAGRLAIYAVPERLESVFKAMVEVSFYELELREMEQQLGASWSDLDEDIPLAFEVGERDLRMTEQLRSRFQQIARLRARLARLSPQVHTPHVHPPTLASQVSERLRERTRMLHRYEQLDEQLSVFDQVYEMCGQRSSDFVQARKGHLLEWFIIILLVAQTLLYGFEFLTGMGQ</sequence>
<organism evidence="3 4">
    <name type="scientific">Neorhodopirellula lusitana</name>
    <dbReference type="NCBI Taxonomy" id="445327"/>
    <lineage>
        <taxon>Bacteria</taxon>
        <taxon>Pseudomonadati</taxon>
        <taxon>Planctomycetota</taxon>
        <taxon>Planctomycetia</taxon>
        <taxon>Pirellulales</taxon>
        <taxon>Pirellulaceae</taxon>
        <taxon>Neorhodopirellula</taxon>
    </lineage>
</organism>
<keyword evidence="2" id="KW-1133">Transmembrane helix</keyword>